<evidence type="ECO:0000313" key="5">
    <source>
        <dbReference type="Proteomes" id="UP001633002"/>
    </source>
</evidence>
<proteinExistence type="inferred from homology"/>
<gene>
    <name evidence="4" type="ORF">R1sor_026756</name>
</gene>
<dbReference type="InterPro" id="IPR014746">
    <property type="entry name" value="Gln_synth/guanido_kin_cat_dom"/>
</dbReference>
<dbReference type="Pfam" id="PF00120">
    <property type="entry name" value="Gln-synt_C"/>
    <property type="match status" value="1"/>
</dbReference>
<dbReference type="InterPro" id="IPR006680">
    <property type="entry name" value="Amidohydro-rel"/>
</dbReference>
<comment type="similarity">
    <text evidence="1 2">Belongs to the glutamine synthetase family.</text>
</comment>
<evidence type="ECO:0000256" key="1">
    <source>
        <dbReference type="PROSITE-ProRule" id="PRU01331"/>
    </source>
</evidence>
<dbReference type="InterPro" id="IPR008146">
    <property type="entry name" value="Gln_synth_cat_dom"/>
</dbReference>
<dbReference type="Pfam" id="PF04909">
    <property type="entry name" value="Amidohydro_2"/>
    <property type="match status" value="1"/>
</dbReference>
<dbReference type="Gene3D" id="3.30.590.10">
    <property type="entry name" value="Glutamine synthetase/guanido kinase, catalytic domain"/>
    <property type="match status" value="1"/>
</dbReference>
<dbReference type="InterPro" id="IPR036651">
    <property type="entry name" value="Gln_synt_N_sf"/>
</dbReference>
<evidence type="ECO:0000259" key="3">
    <source>
        <dbReference type="PROSITE" id="PS51987"/>
    </source>
</evidence>
<dbReference type="Gene3D" id="3.10.20.70">
    <property type="entry name" value="Glutamine synthetase, N-terminal domain"/>
    <property type="match status" value="1"/>
</dbReference>
<name>A0ABD3GCZ8_9MARC</name>
<dbReference type="AlphaFoldDB" id="A0ABD3GCZ8"/>
<evidence type="ECO:0000256" key="2">
    <source>
        <dbReference type="RuleBase" id="RU000384"/>
    </source>
</evidence>
<dbReference type="Gene3D" id="3.20.20.140">
    <property type="entry name" value="Metal-dependent hydrolases"/>
    <property type="match status" value="1"/>
</dbReference>
<dbReference type="SUPFAM" id="SSF55931">
    <property type="entry name" value="Glutamine synthetase/guanido kinase"/>
    <property type="match status" value="1"/>
</dbReference>
<dbReference type="PANTHER" id="PTHR43383">
    <property type="entry name" value="NODULIN 6"/>
    <property type="match status" value="1"/>
</dbReference>
<accession>A0ABD3GCZ8</accession>
<dbReference type="SMART" id="SM01230">
    <property type="entry name" value="Gln-synt_C"/>
    <property type="match status" value="1"/>
</dbReference>
<dbReference type="SUPFAM" id="SSF51556">
    <property type="entry name" value="Metallo-dependent hydrolases"/>
    <property type="match status" value="1"/>
</dbReference>
<dbReference type="PANTHER" id="PTHR43383:SF2">
    <property type="entry name" value="AMIDOHYDROLASE 2 FAMILY PROTEIN"/>
    <property type="match status" value="1"/>
</dbReference>
<evidence type="ECO:0000313" key="4">
    <source>
        <dbReference type="EMBL" id="KAL3676808.1"/>
    </source>
</evidence>
<feature type="domain" description="GS catalytic" evidence="3">
    <location>
        <begin position="285"/>
        <end position="644"/>
    </location>
</feature>
<dbReference type="PROSITE" id="PS51987">
    <property type="entry name" value="GS_CATALYTIC"/>
    <property type="match status" value="1"/>
</dbReference>
<organism evidence="4 5">
    <name type="scientific">Riccia sorocarpa</name>
    <dbReference type="NCBI Taxonomy" id="122646"/>
    <lineage>
        <taxon>Eukaryota</taxon>
        <taxon>Viridiplantae</taxon>
        <taxon>Streptophyta</taxon>
        <taxon>Embryophyta</taxon>
        <taxon>Marchantiophyta</taxon>
        <taxon>Marchantiopsida</taxon>
        <taxon>Marchantiidae</taxon>
        <taxon>Marchantiales</taxon>
        <taxon>Ricciaceae</taxon>
        <taxon>Riccia</taxon>
    </lineage>
</organism>
<sequence>MILPQHSWTCLCFSVLTGEGLVDDRESVAYPVGEQEYHRLDLHKIAGAGNDFGDEDLDLQLANPLLLRSVLEDPEFERARIVFLHASYPYMRQAAYLSSIYPQVYLDFGLAIPKLSKRGMKAAVAELLELAPINKVMFSTDACGFPESYYLGAKLARTIVADVLCDSVEDGDLTLNEAIEAAQNMLRSNSLSFYKLKGGVSGKKAKTVTQRSGKQEEPSWSCLNNTKYVRLMWVDPSGQRRCKVVPTERFKNGIFKKGISLAQCVMATSSHTGWPSPRLWFNSDRRNATRSRFVDVNSSAAMGVRAGFEAEFYLLRRLPELSPSAKEIMCKCGFISPLTWLSSVSQDRRSGKVWTSLRTASTFGLNQSLRTLDCMLKWLKEMHINVEQFHAEAGGGQFEIILAHEPVLKAADSLLLAREAITAAAISQNLHATFLPKLNLKNTAFGSGCHVHISLSKGGKNVFTAESGADSVYGMSETGASFLAGVLEHLPAVLAFTAPHPNSYKRIQPRTWSGAYQCWGVENKEAPLRACRDLGVITNVELKAFDGCANPHLGLAAVIAAGLDGLRRKLQLPPPVNVDPAELDKENQVKRLPTTAAEAAQSLEDDETMRQLMGEKLVKNFLAIRRSEEEFYLRGSMENLIYKY</sequence>
<keyword evidence="5" id="KW-1185">Reference proteome</keyword>
<dbReference type="Proteomes" id="UP001633002">
    <property type="component" value="Unassembled WGS sequence"/>
</dbReference>
<dbReference type="InterPro" id="IPR032466">
    <property type="entry name" value="Metal_Hydrolase"/>
</dbReference>
<protein>
    <recommendedName>
        <fullName evidence="3">GS catalytic domain-containing protein</fullName>
    </recommendedName>
</protein>
<dbReference type="EMBL" id="JBJQOH010000008">
    <property type="protein sequence ID" value="KAL3676808.1"/>
    <property type="molecule type" value="Genomic_DNA"/>
</dbReference>
<reference evidence="4 5" key="1">
    <citation type="submission" date="2024-09" db="EMBL/GenBank/DDBJ databases">
        <title>Chromosome-scale assembly of Riccia sorocarpa.</title>
        <authorList>
            <person name="Paukszto L."/>
        </authorList>
    </citation>
    <scope>NUCLEOTIDE SEQUENCE [LARGE SCALE GENOMIC DNA]</scope>
    <source>
        <strain evidence="4">LP-2024</strain>
        <tissue evidence="4">Aerial parts of the thallus</tissue>
    </source>
</reference>
<comment type="caution">
    <text evidence="4">The sequence shown here is derived from an EMBL/GenBank/DDBJ whole genome shotgun (WGS) entry which is preliminary data.</text>
</comment>